<feature type="transmembrane region" description="Helical" evidence="1">
    <location>
        <begin position="39"/>
        <end position="60"/>
    </location>
</feature>
<feature type="transmembrane region" description="Helical" evidence="1">
    <location>
        <begin position="66"/>
        <end position="88"/>
    </location>
</feature>
<proteinExistence type="predicted"/>
<keyword evidence="1" id="KW-0812">Transmembrane</keyword>
<evidence type="ECO:0000313" key="3">
    <source>
        <dbReference type="Proteomes" id="UP000308530"/>
    </source>
</evidence>
<dbReference type="Proteomes" id="UP000308530">
    <property type="component" value="Chromosome"/>
</dbReference>
<feature type="transmembrane region" description="Helical" evidence="1">
    <location>
        <begin position="6"/>
        <end position="27"/>
    </location>
</feature>
<keyword evidence="1" id="KW-0472">Membrane</keyword>
<protein>
    <submittedName>
        <fullName evidence="2">Uncharacterized protein</fullName>
    </submittedName>
</protein>
<organism evidence="2 3">
    <name type="scientific">Peteryoungia desertarenae</name>
    <dbReference type="NCBI Taxonomy" id="1813451"/>
    <lineage>
        <taxon>Bacteria</taxon>
        <taxon>Pseudomonadati</taxon>
        <taxon>Pseudomonadota</taxon>
        <taxon>Alphaproteobacteria</taxon>
        <taxon>Hyphomicrobiales</taxon>
        <taxon>Rhizobiaceae</taxon>
        <taxon>Peteryoungia</taxon>
    </lineage>
</organism>
<reference evidence="2 3" key="1">
    <citation type="submission" date="2020-06" db="EMBL/GenBank/DDBJ databases">
        <title>Genome sequence of Rhizobium sp strain ADMK78.</title>
        <authorList>
            <person name="Rahi P."/>
        </authorList>
    </citation>
    <scope>NUCLEOTIDE SEQUENCE [LARGE SCALE GENOMIC DNA]</scope>
    <source>
        <strain evidence="2 3">ADMK78</strain>
    </source>
</reference>
<dbReference type="RefSeq" id="WP_138288590.1">
    <property type="nucleotide sequence ID" value="NZ_CP058350.1"/>
</dbReference>
<dbReference type="EMBL" id="CP058350">
    <property type="protein sequence ID" value="QLF68505.1"/>
    <property type="molecule type" value="Genomic_DNA"/>
</dbReference>
<name>A0ABX6QJT3_9HYPH</name>
<evidence type="ECO:0000256" key="1">
    <source>
        <dbReference type="SAM" id="Phobius"/>
    </source>
</evidence>
<evidence type="ECO:0000313" key="2">
    <source>
        <dbReference type="EMBL" id="QLF68505.1"/>
    </source>
</evidence>
<keyword evidence="1" id="KW-1133">Transmembrane helix</keyword>
<accession>A0ABX6QJT3</accession>
<gene>
    <name evidence="2" type="ORF">FE840_002470</name>
</gene>
<keyword evidence="3" id="KW-1185">Reference proteome</keyword>
<sequence length="99" mass="10443">MSFVIYLFQSGWIAVIALVILWAEIALLSVASAAPRKRFMLLLPNTLSGSCLLVALGLALTDGNLFVIAAFLGGSLLSHAVDVASRLAGHASGFKRQTE</sequence>